<evidence type="ECO:0000313" key="1">
    <source>
        <dbReference type="EMBL" id="GGF52297.1"/>
    </source>
</evidence>
<dbReference type="Proteomes" id="UP000605670">
    <property type="component" value="Unassembled WGS sequence"/>
</dbReference>
<organism evidence="1 2">
    <name type="scientific">Ornithinimicrobium tianjinense</name>
    <dbReference type="NCBI Taxonomy" id="1195761"/>
    <lineage>
        <taxon>Bacteria</taxon>
        <taxon>Bacillati</taxon>
        <taxon>Actinomycetota</taxon>
        <taxon>Actinomycetes</taxon>
        <taxon>Micrococcales</taxon>
        <taxon>Ornithinimicrobiaceae</taxon>
        <taxon>Ornithinimicrobium</taxon>
    </lineage>
</organism>
<comment type="caution">
    <text evidence="1">The sequence shown here is derived from an EMBL/GenBank/DDBJ whole genome shotgun (WGS) entry which is preliminary data.</text>
</comment>
<gene>
    <name evidence="1" type="ORF">GCM10011366_20180</name>
</gene>
<dbReference type="EMBL" id="BMEM01000003">
    <property type="protein sequence ID" value="GGF52297.1"/>
    <property type="molecule type" value="Genomic_DNA"/>
</dbReference>
<accession>A0A917BQ49</accession>
<sequence length="72" mass="7756">MQDEALDVNVSGGIIAAHGSSSFPLTRVKHSVPQPIFRVSQGQVLRTVCHYCLSGVALAPVWCGRNACPVWH</sequence>
<protein>
    <submittedName>
        <fullName evidence="1">Uncharacterized protein</fullName>
    </submittedName>
</protein>
<proteinExistence type="predicted"/>
<reference evidence="1" key="1">
    <citation type="journal article" date="2014" name="Int. J. Syst. Evol. Microbiol.">
        <title>Complete genome sequence of Corynebacterium casei LMG S-19264T (=DSM 44701T), isolated from a smear-ripened cheese.</title>
        <authorList>
            <consortium name="US DOE Joint Genome Institute (JGI-PGF)"/>
            <person name="Walter F."/>
            <person name="Albersmeier A."/>
            <person name="Kalinowski J."/>
            <person name="Ruckert C."/>
        </authorList>
    </citation>
    <scope>NUCLEOTIDE SEQUENCE</scope>
    <source>
        <strain evidence="1">CGMCC 1.12160</strain>
    </source>
</reference>
<name>A0A917BQ49_9MICO</name>
<dbReference type="AlphaFoldDB" id="A0A917BQ49"/>
<keyword evidence="2" id="KW-1185">Reference proteome</keyword>
<evidence type="ECO:0000313" key="2">
    <source>
        <dbReference type="Proteomes" id="UP000605670"/>
    </source>
</evidence>
<reference evidence="1" key="2">
    <citation type="submission" date="2020-09" db="EMBL/GenBank/DDBJ databases">
        <authorList>
            <person name="Sun Q."/>
            <person name="Zhou Y."/>
        </authorList>
    </citation>
    <scope>NUCLEOTIDE SEQUENCE</scope>
    <source>
        <strain evidence="1">CGMCC 1.12160</strain>
    </source>
</reference>